<dbReference type="Proteomes" id="UP000799118">
    <property type="component" value="Unassembled WGS sequence"/>
</dbReference>
<accession>A0A6A4I977</accession>
<gene>
    <name evidence="1" type="ORF">BT96DRAFT_1015685</name>
</gene>
<organism evidence="1 2">
    <name type="scientific">Gymnopus androsaceus JB14</name>
    <dbReference type="NCBI Taxonomy" id="1447944"/>
    <lineage>
        <taxon>Eukaryota</taxon>
        <taxon>Fungi</taxon>
        <taxon>Dikarya</taxon>
        <taxon>Basidiomycota</taxon>
        <taxon>Agaricomycotina</taxon>
        <taxon>Agaricomycetes</taxon>
        <taxon>Agaricomycetidae</taxon>
        <taxon>Agaricales</taxon>
        <taxon>Marasmiineae</taxon>
        <taxon>Omphalotaceae</taxon>
        <taxon>Gymnopus</taxon>
    </lineage>
</organism>
<dbReference type="EMBL" id="ML769410">
    <property type="protein sequence ID" value="KAE9405245.1"/>
    <property type="molecule type" value="Genomic_DNA"/>
</dbReference>
<evidence type="ECO:0000313" key="1">
    <source>
        <dbReference type="EMBL" id="KAE9405245.1"/>
    </source>
</evidence>
<reference evidence="1" key="1">
    <citation type="journal article" date="2019" name="Environ. Microbiol.">
        <title>Fungal ecological strategies reflected in gene transcription - a case study of two litter decomposers.</title>
        <authorList>
            <person name="Barbi F."/>
            <person name="Kohler A."/>
            <person name="Barry K."/>
            <person name="Baskaran P."/>
            <person name="Daum C."/>
            <person name="Fauchery L."/>
            <person name="Ihrmark K."/>
            <person name="Kuo A."/>
            <person name="LaButti K."/>
            <person name="Lipzen A."/>
            <person name="Morin E."/>
            <person name="Grigoriev I.V."/>
            <person name="Henrissat B."/>
            <person name="Lindahl B."/>
            <person name="Martin F."/>
        </authorList>
    </citation>
    <scope>NUCLEOTIDE SEQUENCE</scope>
    <source>
        <strain evidence="1">JB14</strain>
    </source>
</reference>
<keyword evidence="2" id="KW-1185">Reference proteome</keyword>
<sequence>MMYLLPFDYPTTTSIMRFSHLSAAAICLASRAFARVSFNDTISMGDGNVPDAQSLPYLSDSESQVTMTSFATTDDVQEKQDPSNSVALVDLTEDSLSLTKATCDALDAQSMILITFASSSDISETQPLSTPWVDAPCTPEEEKEAKHLVEALFLAAEKDLQLQRHGTPTFDFTNNCQTWMWMFTFTVKNTPGYFGGVCEEAELCSGIVIPGIEGLGALTAMGSPPMHLYNTINNVLV</sequence>
<evidence type="ECO:0000313" key="2">
    <source>
        <dbReference type="Proteomes" id="UP000799118"/>
    </source>
</evidence>
<dbReference type="AlphaFoldDB" id="A0A6A4I977"/>
<proteinExistence type="predicted"/>
<protein>
    <submittedName>
        <fullName evidence="1">Uncharacterized protein</fullName>
    </submittedName>
</protein>
<name>A0A6A4I977_9AGAR</name>